<dbReference type="EMBL" id="BGPR01046975">
    <property type="protein sequence ID" value="GBO23960.1"/>
    <property type="molecule type" value="Genomic_DNA"/>
</dbReference>
<sequence length="182" mass="21095">MLLWYCLRLEEEGSFKLPLLAVKSRIAPLRGGTIPRMELLSALVAARQKNSIIEALNWKKVKCYYWSDSTTVLAWISRKENWSVFVRNRVQEIRKLTSTLAWNDVVGELNPTDLPSRGCTATQLMTLRWWVGPKWLTEPLDFWHQGNILSEDINEDKVEKEKLKSTKSLACTENSIQCNRIK</sequence>
<reference evidence="3 5" key="1">
    <citation type="journal article" date="2019" name="Sci. Rep.">
        <title>Orb-weaving spider Araneus ventricosus genome elucidates the spidroin gene catalogue.</title>
        <authorList>
            <person name="Kono N."/>
            <person name="Nakamura H."/>
            <person name="Ohtoshi R."/>
            <person name="Moran D.A.P."/>
            <person name="Shinohara A."/>
            <person name="Yoshida Y."/>
            <person name="Fujiwara M."/>
            <person name="Mori M."/>
            <person name="Tomita M."/>
            <person name="Arakawa K."/>
        </authorList>
    </citation>
    <scope>NUCLEOTIDE SEQUENCE [LARGE SCALE GENOMIC DNA]</scope>
</reference>
<comment type="caution">
    <text evidence="3">The sequence shown here is derived from an EMBL/GenBank/DDBJ whole genome shotgun (WGS) entry which is preliminary data.</text>
</comment>
<dbReference type="InterPro" id="IPR008042">
    <property type="entry name" value="Retrotrans_Pao"/>
</dbReference>
<dbReference type="EMBL" id="BGPR01046980">
    <property type="protein sequence ID" value="GBO23969.1"/>
    <property type="molecule type" value="Genomic_DNA"/>
</dbReference>
<evidence type="ECO:0000313" key="5">
    <source>
        <dbReference type="Proteomes" id="UP000499080"/>
    </source>
</evidence>
<organism evidence="3 5">
    <name type="scientific">Araneus ventricosus</name>
    <name type="common">Orbweaver spider</name>
    <name type="synonym">Epeira ventricosa</name>
    <dbReference type="NCBI Taxonomy" id="182803"/>
    <lineage>
        <taxon>Eukaryota</taxon>
        <taxon>Metazoa</taxon>
        <taxon>Ecdysozoa</taxon>
        <taxon>Arthropoda</taxon>
        <taxon>Chelicerata</taxon>
        <taxon>Arachnida</taxon>
        <taxon>Araneae</taxon>
        <taxon>Araneomorphae</taxon>
        <taxon>Entelegynae</taxon>
        <taxon>Araneoidea</taxon>
        <taxon>Araneidae</taxon>
        <taxon>Araneus</taxon>
    </lineage>
</organism>
<name>A0A4Y2VFA1_ARAVE</name>
<gene>
    <name evidence="4" type="ORF">AVEN_216758_1</name>
    <name evidence="1" type="ORF">AVEN_66079_1</name>
    <name evidence="2" type="ORF">AVEN_79865_1</name>
    <name evidence="3" type="ORF">AVEN_89393_1</name>
</gene>
<proteinExistence type="predicted"/>
<dbReference type="Pfam" id="PF05380">
    <property type="entry name" value="Peptidase_A17"/>
    <property type="match status" value="1"/>
</dbReference>
<dbReference type="EMBL" id="BGPR01046974">
    <property type="protein sequence ID" value="GBO23957.1"/>
    <property type="molecule type" value="Genomic_DNA"/>
</dbReference>
<protein>
    <submittedName>
        <fullName evidence="3">Uncharacterized protein</fullName>
    </submittedName>
</protein>
<dbReference type="EMBL" id="BGPR01046976">
    <property type="protein sequence ID" value="GBO23963.1"/>
    <property type="molecule type" value="Genomic_DNA"/>
</dbReference>
<dbReference type="Proteomes" id="UP000499080">
    <property type="component" value="Unassembled WGS sequence"/>
</dbReference>
<dbReference type="PANTHER" id="PTHR47331">
    <property type="entry name" value="PHD-TYPE DOMAIN-CONTAINING PROTEIN"/>
    <property type="match status" value="1"/>
</dbReference>
<evidence type="ECO:0000313" key="4">
    <source>
        <dbReference type="EMBL" id="GBO23969.1"/>
    </source>
</evidence>
<accession>A0A4Y2VFA1</accession>
<dbReference type="AlphaFoldDB" id="A0A4Y2VFA1"/>
<evidence type="ECO:0000313" key="2">
    <source>
        <dbReference type="EMBL" id="GBO23960.1"/>
    </source>
</evidence>
<evidence type="ECO:0000313" key="1">
    <source>
        <dbReference type="EMBL" id="GBO23957.1"/>
    </source>
</evidence>
<keyword evidence="5" id="KW-1185">Reference proteome</keyword>
<dbReference type="OrthoDB" id="8037279at2759"/>
<evidence type="ECO:0000313" key="3">
    <source>
        <dbReference type="EMBL" id="GBO23963.1"/>
    </source>
</evidence>